<dbReference type="SUPFAM" id="SSF52540">
    <property type="entry name" value="P-loop containing nucleoside triphosphate hydrolases"/>
    <property type="match status" value="1"/>
</dbReference>
<dbReference type="RefSeq" id="WP_382409334.1">
    <property type="nucleotide sequence ID" value="NZ_JBHSGU010000005.1"/>
</dbReference>
<sequence length="414" mass="46619">MIERFVENNLLEALNDTPVVLIHGSRQCGKTTLAQLVGNKLGYYYLTFDDANQLNAAKIDPVGFIDNLPEKVIIDEVQRAPEIFTSIKASVDKNRKPGRFILTGSSNVLLLPRLSDSLAGRIEVIHLRALSQAEIIGEQSSVMLNIFSRTLNQNIKTTGYTKLGKKLNTLITSGGYPSALNRTSENRKMAWYRDFINTLIQRDIKDIANIQNVSILPKLLQLCASQTARLFNVSDLAAPFSLSRPTIKEYITLLEQIFLVEQIQPWHTNRLSRLIKTPKLHLSDTGLACSLLNVKNDDLEKDRNLIGQLLETYVYQELRKYASWQDGNVDIYHFRNKDKVEVDFVIQDGRYITGVEVKASATIQLSDFKGLIKLRDALDDNFANGVVFYDGEAILSFGDRLFAIPYAAFLANNA</sequence>
<keyword evidence="4" id="KW-1185">Reference proteome</keyword>
<dbReference type="InterPro" id="IPR041682">
    <property type="entry name" value="AAA_14"/>
</dbReference>
<keyword evidence="3" id="KW-0547">Nucleotide-binding</keyword>
<dbReference type="GO" id="GO:0005524">
    <property type="term" value="F:ATP binding"/>
    <property type="evidence" value="ECO:0007669"/>
    <property type="project" value="UniProtKB-KW"/>
</dbReference>
<dbReference type="InterPro" id="IPR025420">
    <property type="entry name" value="DUF4143"/>
</dbReference>
<protein>
    <submittedName>
        <fullName evidence="3">ATP-binding protein</fullName>
    </submittedName>
</protein>
<dbReference type="Pfam" id="PF13173">
    <property type="entry name" value="AAA_14"/>
    <property type="match status" value="1"/>
</dbReference>
<evidence type="ECO:0000259" key="2">
    <source>
        <dbReference type="Pfam" id="PF13635"/>
    </source>
</evidence>
<feature type="domain" description="AAA" evidence="1">
    <location>
        <begin position="17"/>
        <end position="135"/>
    </location>
</feature>
<gene>
    <name evidence="3" type="ORF">ACFO4O_13370</name>
</gene>
<dbReference type="PANTHER" id="PTHR43566:SF2">
    <property type="entry name" value="DUF4143 DOMAIN-CONTAINING PROTEIN"/>
    <property type="match status" value="1"/>
</dbReference>
<accession>A0ABV9LYT7</accession>
<dbReference type="PANTHER" id="PTHR43566">
    <property type="entry name" value="CONSERVED PROTEIN"/>
    <property type="match status" value="1"/>
</dbReference>
<dbReference type="Proteomes" id="UP001595897">
    <property type="component" value="Unassembled WGS sequence"/>
</dbReference>
<proteinExistence type="predicted"/>
<reference evidence="4" key="1">
    <citation type="journal article" date="2019" name="Int. J. Syst. Evol. Microbiol.">
        <title>The Global Catalogue of Microorganisms (GCM) 10K type strain sequencing project: providing services to taxonomists for standard genome sequencing and annotation.</title>
        <authorList>
            <consortium name="The Broad Institute Genomics Platform"/>
            <consortium name="The Broad Institute Genome Sequencing Center for Infectious Disease"/>
            <person name="Wu L."/>
            <person name="Ma J."/>
        </authorList>
    </citation>
    <scope>NUCLEOTIDE SEQUENCE [LARGE SCALE GENOMIC DNA]</scope>
    <source>
        <strain evidence="4">KACC 12507</strain>
    </source>
</reference>
<keyword evidence="3" id="KW-0067">ATP-binding</keyword>
<dbReference type="Pfam" id="PF13635">
    <property type="entry name" value="DUF4143"/>
    <property type="match status" value="1"/>
</dbReference>
<dbReference type="InterPro" id="IPR027417">
    <property type="entry name" value="P-loop_NTPase"/>
</dbReference>
<name>A0ABV9LYT7_9ALTE</name>
<dbReference type="Gene3D" id="3.40.50.300">
    <property type="entry name" value="P-loop containing nucleotide triphosphate hydrolases"/>
    <property type="match status" value="1"/>
</dbReference>
<evidence type="ECO:0000313" key="3">
    <source>
        <dbReference type="EMBL" id="MFC4701158.1"/>
    </source>
</evidence>
<feature type="domain" description="DUF4143" evidence="2">
    <location>
        <begin position="201"/>
        <end position="360"/>
    </location>
</feature>
<comment type="caution">
    <text evidence="3">The sequence shown here is derived from an EMBL/GenBank/DDBJ whole genome shotgun (WGS) entry which is preliminary data.</text>
</comment>
<evidence type="ECO:0000313" key="4">
    <source>
        <dbReference type="Proteomes" id="UP001595897"/>
    </source>
</evidence>
<organism evidence="3 4">
    <name type="scientific">Glaciecola siphonariae</name>
    <dbReference type="NCBI Taxonomy" id="521012"/>
    <lineage>
        <taxon>Bacteria</taxon>
        <taxon>Pseudomonadati</taxon>
        <taxon>Pseudomonadota</taxon>
        <taxon>Gammaproteobacteria</taxon>
        <taxon>Alteromonadales</taxon>
        <taxon>Alteromonadaceae</taxon>
        <taxon>Glaciecola</taxon>
    </lineage>
</organism>
<dbReference type="EMBL" id="JBHSGU010000005">
    <property type="protein sequence ID" value="MFC4701158.1"/>
    <property type="molecule type" value="Genomic_DNA"/>
</dbReference>
<evidence type="ECO:0000259" key="1">
    <source>
        <dbReference type="Pfam" id="PF13173"/>
    </source>
</evidence>